<keyword evidence="3" id="KW-1185">Reference proteome</keyword>
<name>A0A7C8HZ26_9PLEO</name>
<dbReference type="OrthoDB" id="3793592at2759"/>
<feature type="region of interest" description="Disordered" evidence="1">
    <location>
        <begin position="53"/>
        <end position="78"/>
    </location>
</feature>
<dbReference type="AlphaFoldDB" id="A0A7C8HZ26"/>
<organism evidence="2 3">
    <name type="scientific">Massariosphaeria phaeospora</name>
    <dbReference type="NCBI Taxonomy" id="100035"/>
    <lineage>
        <taxon>Eukaryota</taxon>
        <taxon>Fungi</taxon>
        <taxon>Dikarya</taxon>
        <taxon>Ascomycota</taxon>
        <taxon>Pezizomycotina</taxon>
        <taxon>Dothideomycetes</taxon>
        <taxon>Pleosporomycetidae</taxon>
        <taxon>Pleosporales</taxon>
        <taxon>Pleosporales incertae sedis</taxon>
        <taxon>Massariosphaeria</taxon>
    </lineage>
</organism>
<protein>
    <submittedName>
        <fullName evidence="2">Uncharacterized protein</fullName>
    </submittedName>
</protein>
<dbReference type="Proteomes" id="UP000481861">
    <property type="component" value="Unassembled WGS sequence"/>
</dbReference>
<evidence type="ECO:0000256" key="1">
    <source>
        <dbReference type="SAM" id="MobiDB-lite"/>
    </source>
</evidence>
<accession>A0A7C8HZ26</accession>
<sequence>MVPDPCGQYRSSQLHSTRTPKTMISQTSVELNALDYCPGGCVQQSVVFPSPCNDSDPAPAGSGHQHTKSPGFAKPYDRFKPQGGGVDGDIFLRFKIRAMDEEEFLVHWARLRTTSGIFTRDESGTLVFRMSSSDLSDYPYIGICRSNLPCEPAARWQHCYDEAGISWLTKPMSSDSNHTELYACGFEVQPHGSVGQYGPSGLTPTDFVARQLLEEEVLKSAGKEIGRE</sequence>
<proteinExistence type="predicted"/>
<feature type="compositionally biased region" description="Polar residues" evidence="1">
    <location>
        <begin position="9"/>
        <end position="21"/>
    </location>
</feature>
<comment type="caution">
    <text evidence="2">The sequence shown here is derived from an EMBL/GenBank/DDBJ whole genome shotgun (WGS) entry which is preliminary data.</text>
</comment>
<reference evidence="2 3" key="1">
    <citation type="submission" date="2020-01" db="EMBL/GenBank/DDBJ databases">
        <authorList>
            <consortium name="DOE Joint Genome Institute"/>
            <person name="Haridas S."/>
            <person name="Albert R."/>
            <person name="Binder M."/>
            <person name="Bloem J."/>
            <person name="Labutti K."/>
            <person name="Salamov A."/>
            <person name="Andreopoulos B."/>
            <person name="Baker S.E."/>
            <person name="Barry K."/>
            <person name="Bills G."/>
            <person name="Bluhm B.H."/>
            <person name="Cannon C."/>
            <person name="Castanera R."/>
            <person name="Culley D.E."/>
            <person name="Daum C."/>
            <person name="Ezra D."/>
            <person name="Gonzalez J.B."/>
            <person name="Henrissat B."/>
            <person name="Kuo A."/>
            <person name="Liang C."/>
            <person name="Lipzen A."/>
            <person name="Lutzoni F."/>
            <person name="Magnuson J."/>
            <person name="Mondo S."/>
            <person name="Nolan M."/>
            <person name="Ohm R."/>
            <person name="Pangilinan J."/>
            <person name="Park H.-J.H."/>
            <person name="Ramirez L."/>
            <person name="Alfaro M."/>
            <person name="Sun H."/>
            <person name="Tritt A."/>
            <person name="Yoshinaga Y."/>
            <person name="Zwiers L.-H.L."/>
            <person name="Turgeon B.G."/>
            <person name="Goodwin S.B."/>
            <person name="Spatafora J.W."/>
            <person name="Crous P.W."/>
            <person name="Grigoriev I.V."/>
        </authorList>
    </citation>
    <scope>NUCLEOTIDE SEQUENCE [LARGE SCALE GENOMIC DNA]</scope>
    <source>
        <strain evidence="2 3">CBS 611.86</strain>
    </source>
</reference>
<dbReference type="EMBL" id="JAADJZ010000031">
    <property type="protein sequence ID" value="KAF2865769.1"/>
    <property type="molecule type" value="Genomic_DNA"/>
</dbReference>
<gene>
    <name evidence="2" type="ORF">BDV95DRAFT_247881</name>
</gene>
<feature type="region of interest" description="Disordered" evidence="1">
    <location>
        <begin position="1"/>
        <end position="21"/>
    </location>
</feature>
<evidence type="ECO:0000313" key="3">
    <source>
        <dbReference type="Proteomes" id="UP000481861"/>
    </source>
</evidence>
<evidence type="ECO:0000313" key="2">
    <source>
        <dbReference type="EMBL" id="KAF2865769.1"/>
    </source>
</evidence>